<dbReference type="PANTHER" id="PTHR12147:SF26">
    <property type="entry name" value="PEPTIDASE M28 DOMAIN-CONTAINING PROTEIN"/>
    <property type="match status" value="1"/>
</dbReference>
<dbReference type="EMBL" id="BBLT01000002">
    <property type="protein sequence ID" value="GAL84001.1"/>
    <property type="molecule type" value="Genomic_DNA"/>
</dbReference>
<dbReference type="RefSeq" id="WP_045459856.1">
    <property type="nucleotide sequence ID" value="NZ_BBLT01000002.1"/>
</dbReference>
<feature type="signal peptide" evidence="1">
    <location>
        <begin position="1"/>
        <end position="19"/>
    </location>
</feature>
<evidence type="ECO:0000313" key="3">
    <source>
        <dbReference type="EMBL" id="GAL84001.1"/>
    </source>
</evidence>
<dbReference type="GO" id="GO:0006508">
    <property type="term" value="P:proteolysis"/>
    <property type="evidence" value="ECO:0007669"/>
    <property type="project" value="InterPro"/>
</dbReference>
<dbReference type="InterPro" id="IPR007484">
    <property type="entry name" value="Peptidase_M28"/>
</dbReference>
<dbReference type="Gene3D" id="3.40.630.10">
    <property type="entry name" value="Zn peptidases"/>
    <property type="match status" value="2"/>
</dbReference>
<proteinExistence type="predicted"/>
<evidence type="ECO:0000256" key="1">
    <source>
        <dbReference type="SAM" id="SignalP"/>
    </source>
</evidence>
<gene>
    <name evidence="3" type="ORF">MYP_1229</name>
</gene>
<keyword evidence="1" id="KW-0732">Signal</keyword>
<dbReference type="OrthoDB" id="1521787at2"/>
<accession>A0A098LAL9</accession>
<dbReference type="Pfam" id="PF04389">
    <property type="entry name" value="Peptidase_M28"/>
    <property type="match status" value="1"/>
</dbReference>
<dbReference type="Proteomes" id="UP000030185">
    <property type="component" value="Unassembled WGS sequence"/>
</dbReference>
<comment type="caution">
    <text evidence="3">The sequence shown here is derived from an EMBL/GenBank/DDBJ whole genome shotgun (WGS) entry which is preliminary data.</text>
</comment>
<evidence type="ECO:0000313" key="4">
    <source>
        <dbReference type="Proteomes" id="UP000030185"/>
    </source>
</evidence>
<dbReference type="AlphaFoldDB" id="A0A098LAL9"/>
<keyword evidence="4" id="KW-1185">Reference proteome</keyword>
<dbReference type="PANTHER" id="PTHR12147">
    <property type="entry name" value="METALLOPEPTIDASE M28 FAMILY MEMBER"/>
    <property type="match status" value="1"/>
</dbReference>
<organism evidence="3 4">
    <name type="scientific">Sporocytophaga myxococcoides</name>
    <dbReference type="NCBI Taxonomy" id="153721"/>
    <lineage>
        <taxon>Bacteria</taxon>
        <taxon>Pseudomonadati</taxon>
        <taxon>Bacteroidota</taxon>
        <taxon>Cytophagia</taxon>
        <taxon>Cytophagales</taxon>
        <taxon>Cytophagaceae</taxon>
        <taxon>Sporocytophaga</taxon>
    </lineage>
</organism>
<evidence type="ECO:0000259" key="2">
    <source>
        <dbReference type="Pfam" id="PF04389"/>
    </source>
</evidence>
<name>A0A098LAL9_9BACT</name>
<feature type="domain" description="Peptidase M28" evidence="2">
    <location>
        <begin position="292"/>
        <end position="502"/>
    </location>
</feature>
<dbReference type="eggNOG" id="COG2234">
    <property type="taxonomic scope" value="Bacteria"/>
</dbReference>
<dbReference type="GO" id="GO:0008235">
    <property type="term" value="F:metalloexopeptidase activity"/>
    <property type="evidence" value="ECO:0007669"/>
    <property type="project" value="InterPro"/>
</dbReference>
<sequence>MNRLLIIFSLFTLLNQAFAQVTTYEKTITANDLSRHLHILASDSLEGRETGMAGQKKAAEYIKNHFQQLGLQPPVTTPDGQKSYFQKFILVKRSWGDVYLKVGKEKKVFLKDFYAYGDIKVPKEIKVPVVFGGYGINTADYSDYRNQDLKGKAVIIFMGEPVKDGKSLVTGTAKASDWGNDWRKKASEARKLGAQEVFIIVGNNFTDYETRLNQLKSHIAQPYLSFSHKLRGGSALFISTKLAAEMLKTTEEKLLTQKEEIAKAGNDYKSPFKPAKLSYKADVVESAVETENVLGLIEGTDKKDEVVILTAHYDHLGIENGKIHYGADDDGSGTAALLEIAEAFALAKKNGQGPRRSVLIMPVTAEEKGLMGSEFYTDHPVFPLNKTVANLNVDMIGRLDEDHANNENYVYIIGSDRLSTDLHTINENANKNGVQLELDYKFNRFDDPNRFYYRSDHYNFAKNNIPVIFYFSGVHKDYHQPTDTVDKILFDKAAKITKLIFATAWELANREETIKVDGGKK</sequence>
<dbReference type="STRING" id="153721.MYP_1229"/>
<dbReference type="InterPro" id="IPR045175">
    <property type="entry name" value="M28_fam"/>
</dbReference>
<dbReference type="SUPFAM" id="SSF53187">
    <property type="entry name" value="Zn-dependent exopeptidases"/>
    <property type="match status" value="1"/>
</dbReference>
<reference evidence="3 4" key="1">
    <citation type="submission" date="2014-09" db="EMBL/GenBank/DDBJ databases">
        <title>Sporocytophaga myxococcoides PG-01 genome sequencing.</title>
        <authorList>
            <person name="Liu L."/>
            <person name="Gao P.J."/>
            <person name="Chen G.J."/>
            <person name="Wang L.S."/>
        </authorList>
    </citation>
    <scope>NUCLEOTIDE SEQUENCE [LARGE SCALE GENOMIC DNA]</scope>
    <source>
        <strain evidence="3 4">PG-01</strain>
    </source>
</reference>
<protein>
    <recommendedName>
        <fullName evidence="2">Peptidase M28 domain-containing protein</fullName>
    </recommendedName>
</protein>
<feature type="chain" id="PRO_5001937288" description="Peptidase M28 domain-containing protein" evidence="1">
    <location>
        <begin position="20"/>
        <end position="521"/>
    </location>
</feature>